<accession>A0ABR1SU10</accession>
<evidence type="ECO:0000256" key="1">
    <source>
        <dbReference type="SAM" id="MobiDB-lite"/>
    </source>
</evidence>
<evidence type="ECO:0000259" key="2">
    <source>
        <dbReference type="Pfam" id="PF22980"/>
    </source>
</evidence>
<dbReference type="Pfam" id="PF22980">
    <property type="entry name" value="Myb_DNA-bind_8"/>
    <property type="match status" value="1"/>
</dbReference>
<dbReference type="InterPro" id="IPR054505">
    <property type="entry name" value="Myb_DNA-bind_8"/>
</dbReference>
<dbReference type="EMBL" id="JAQQWI010000003">
    <property type="protein sequence ID" value="KAK8037174.1"/>
    <property type="molecule type" value="Genomic_DNA"/>
</dbReference>
<gene>
    <name evidence="3" type="ORF">PG991_001488</name>
</gene>
<keyword evidence="4" id="KW-1185">Reference proteome</keyword>
<organism evidence="3 4">
    <name type="scientific">Apiospora marii</name>
    <dbReference type="NCBI Taxonomy" id="335849"/>
    <lineage>
        <taxon>Eukaryota</taxon>
        <taxon>Fungi</taxon>
        <taxon>Dikarya</taxon>
        <taxon>Ascomycota</taxon>
        <taxon>Pezizomycotina</taxon>
        <taxon>Sordariomycetes</taxon>
        <taxon>Xylariomycetidae</taxon>
        <taxon>Amphisphaeriales</taxon>
        <taxon>Apiosporaceae</taxon>
        <taxon>Apiospora</taxon>
    </lineage>
</organism>
<dbReference type="Proteomes" id="UP001396898">
    <property type="component" value="Unassembled WGS sequence"/>
</dbReference>
<proteinExistence type="predicted"/>
<sequence>MSSSTDNKNTPKAAGQPKATDLEARFFLIILSNLKSPPQVDWHKVAEQAGYMNGPTAAVRFRQIKKRLGIDTGSPAASPAGKVTKRVAKRAPASKATKRTKVSHDGMDSDDDEDSNGSPLAKKSIKVEDEDKKLVIKDEEFDEI</sequence>
<feature type="domain" description="Myb-like DNA-binding" evidence="2">
    <location>
        <begin position="23"/>
        <end position="69"/>
    </location>
</feature>
<comment type="caution">
    <text evidence="3">The sequence shown here is derived from an EMBL/GenBank/DDBJ whole genome shotgun (WGS) entry which is preliminary data.</text>
</comment>
<evidence type="ECO:0000313" key="4">
    <source>
        <dbReference type="Proteomes" id="UP001396898"/>
    </source>
</evidence>
<evidence type="ECO:0000313" key="3">
    <source>
        <dbReference type="EMBL" id="KAK8037174.1"/>
    </source>
</evidence>
<reference evidence="3 4" key="1">
    <citation type="submission" date="2023-01" db="EMBL/GenBank/DDBJ databases">
        <title>Analysis of 21 Apiospora genomes using comparative genomics revels a genus with tremendous synthesis potential of carbohydrate active enzymes and secondary metabolites.</title>
        <authorList>
            <person name="Sorensen T."/>
        </authorList>
    </citation>
    <scope>NUCLEOTIDE SEQUENCE [LARGE SCALE GENOMIC DNA]</scope>
    <source>
        <strain evidence="3 4">CBS 20057</strain>
    </source>
</reference>
<name>A0ABR1SU10_9PEZI</name>
<feature type="region of interest" description="Disordered" evidence="1">
    <location>
        <begin position="69"/>
        <end position="129"/>
    </location>
</feature>
<protein>
    <recommendedName>
        <fullName evidence="2">Myb-like DNA-binding domain-containing protein</fullName>
    </recommendedName>
</protein>